<evidence type="ECO:0000256" key="3">
    <source>
        <dbReference type="ARBA" id="ARBA00022750"/>
    </source>
</evidence>
<dbReference type="GO" id="GO:0004190">
    <property type="term" value="F:aspartic-type endopeptidase activity"/>
    <property type="evidence" value="ECO:0007669"/>
    <property type="project" value="UniProtKB-KW"/>
</dbReference>
<evidence type="ECO:0000256" key="4">
    <source>
        <dbReference type="ARBA" id="ARBA00022801"/>
    </source>
</evidence>
<sequence length="179" mass="18571">MPSDESSRKVLVAGIGNVFHGDDGFGVEVVRRLRRRPVPDGVDITDFGIRGVDLMCALGDGHRTAILVGAAASGDAPGTVRVAEPDPDSGGFGGAAVDAHGLDPARVLRLARENGPVPPRILLVACEPSAQAADATWEMDLSAPVGAAVGETVRLIERLIAKELSAERELTPHREGAVS</sequence>
<protein>
    <submittedName>
        <fullName evidence="5">Hydrogenase maturation protease</fullName>
    </submittedName>
</protein>
<dbReference type="PRINTS" id="PR00446">
    <property type="entry name" value="HYDRGNUPTAKE"/>
</dbReference>
<comment type="caution">
    <text evidence="5">The sequence shown here is derived from an EMBL/GenBank/DDBJ whole genome shotgun (WGS) entry which is preliminary data.</text>
</comment>
<dbReference type="InterPro" id="IPR000671">
    <property type="entry name" value="Peptidase_A31"/>
</dbReference>
<evidence type="ECO:0000313" key="6">
    <source>
        <dbReference type="Proteomes" id="UP000295431"/>
    </source>
</evidence>
<evidence type="ECO:0000313" key="5">
    <source>
        <dbReference type="EMBL" id="TDC14208.1"/>
    </source>
</evidence>
<keyword evidence="6" id="KW-1185">Reference proteome</keyword>
<dbReference type="OrthoDB" id="3828930at2"/>
<dbReference type="Gene3D" id="3.40.50.1450">
    <property type="entry name" value="HybD-like"/>
    <property type="match status" value="1"/>
</dbReference>
<keyword evidence="3" id="KW-0064">Aspartyl protease</keyword>
<dbReference type="Proteomes" id="UP000295431">
    <property type="component" value="Unassembled WGS sequence"/>
</dbReference>
<dbReference type="GO" id="GO:0008047">
    <property type="term" value="F:enzyme activator activity"/>
    <property type="evidence" value="ECO:0007669"/>
    <property type="project" value="InterPro"/>
</dbReference>
<evidence type="ECO:0000256" key="2">
    <source>
        <dbReference type="ARBA" id="ARBA00022670"/>
    </source>
</evidence>
<keyword evidence="2 5" id="KW-0645">Protease</keyword>
<dbReference type="EMBL" id="SMJW01000079">
    <property type="protein sequence ID" value="TDC14208.1"/>
    <property type="molecule type" value="Genomic_DNA"/>
</dbReference>
<accession>A0A4R4NWL3</accession>
<comment type="similarity">
    <text evidence="1">Belongs to the peptidase A31 family.</text>
</comment>
<dbReference type="InterPro" id="IPR023430">
    <property type="entry name" value="Pept_HybD-like_dom_sf"/>
</dbReference>
<evidence type="ECO:0000256" key="1">
    <source>
        <dbReference type="ARBA" id="ARBA00006814"/>
    </source>
</evidence>
<dbReference type="GO" id="GO:0016485">
    <property type="term" value="P:protein processing"/>
    <property type="evidence" value="ECO:0007669"/>
    <property type="project" value="TreeGrafter"/>
</dbReference>
<organism evidence="5 6">
    <name type="scientific">Actinomadura bangladeshensis</name>
    <dbReference type="NCBI Taxonomy" id="453573"/>
    <lineage>
        <taxon>Bacteria</taxon>
        <taxon>Bacillati</taxon>
        <taxon>Actinomycetota</taxon>
        <taxon>Actinomycetes</taxon>
        <taxon>Streptosporangiales</taxon>
        <taxon>Thermomonosporaceae</taxon>
        <taxon>Actinomadura</taxon>
    </lineage>
</organism>
<dbReference type="Pfam" id="PF01750">
    <property type="entry name" value="HycI"/>
    <property type="match status" value="1"/>
</dbReference>
<dbReference type="PANTHER" id="PTHR30302">
    <property type="entry name" value="HYDROGENASE 1 MATURATION PROTEASE"/>
    <property type="match status" value="1"/>
</dbReference>
<dbReference type="NCBIfam" id="TIGR00072">
    <property type="entry name" value="hydrog_prot"/>
    <property type="match status" value="1"/>
</dbReference>
<reference evidence="5 6" key="1">
    <citation type="submission" date="2019-03" db="EMBL/GenBank/DDBJ databases">
        <title>Draft genome sequences of novel Actinobacteria.</title>
        <authorList>
            <person name="Sahin N."/>
            <person name="Ay H."/>
            <person name="Saygin H."/>
        </authorList>
    </citation>
    <scope>NUCLEOTIDE SEQUENCE [LARGE SCALE GENOMIC DNA]</scope>
    <source>
        <strain evidence="5 6">DSM 45347</strain>
    </source>
</reference>
<name>A0A4R4NWL3_9ACTN</name>
<gene>
    <name evidence="5" type="ORF">E1284_17415</name>
</gene>
<proteinExistence type="inferred from homology"/>
<dbReference type="PANTHER" id="PTHR30302:SF1">
    <property type="entry name" value="HYDROGENASE 2 MATURATION PROTEASE"/>
    <property type="match status" value="1"/>
</dbReference>
<dbReference type="SUPFAM" id="SSF53163">
    <property type="entry name" value="HybD-like"/>
    <property type="match status" value="1"/>
</dbReference>
<dbReference type="AlphaFoldDB" id="A0A4R4NWL3"/>
<keyword evidence="4" id="KW-0378">Hydrolase</keyword>